<dbReference type="Proteomes" id="UP000736335">
    <property type="component" value="Unassembled WGS sequence"/>
</dbReference>
<evidence type="ECO:0000313" key="5">
    <source>
        <dbReference type="Proteomes" id="UP000736335"/>
    </source>
</evidence>
<accession>A0A9P6HR55</accession>
<evidence type="ECO:0000313" key="4">
    <source>
        <dbReference type="EMBL" id="KAF9793224.1"/>
    </source>
</evidence>
<feature type="region of interest" description="Disordered" evidence="3">
    <location>
        <begin position="31"/>
        <end position="92"/>
    </location>
</feature>
<comment type="caution">
    <text evidence="4">The sequence shown here is derived from an EMBL/GenBank/DDBJ whole genome shotgun (WGS) entry which is preliminary data.</text>
</comment>
<dbReference type="AlphaFoldDB" id="A0A9P6HR55"/>
<evidence type="ECO:0000256" key="3">
    <source>
        <dbReference type="SAM" id="MobiDB-lite"/>
    </source>
</evidence>
<feature type="compositionally biased region" description="Basic and acidic residues" evidence="3">
    <location>
        <begin position="37"/>
        <end position="55"/>
    </location>
</feature>
<reference evidence="4" key="1">
    <citation type="journal article" date="2020" name="Nat. Commun.">
        <title>Large-scale genome sequencing of mycorrhizal fungi provides insights into the early evolution of symbiotic traits.</title>
        <authorList>
            <person name="Miyauchi S."/>
            <person name="Kiss E."/>
            <person name="Kuo A."/>
            <person name="Drula E."/>
            <person name="Kohler A."/>
            <person name="Sanchez-Garcia M."/>
            <person name="Morin E."/>
            <person name="Andreopoulos B."/>
            <person name="Barry K.W."/>
            <person name="Bonito G."/>
            <person name="Buee M."/>
            <person name="Carver A."/>
            <person name="Chen C."/>
            <person name="Cichocki N."/>
            <person name="Clum A."/>
            <person name="Culley D."/>
            <person name="Crous P.W."/>
            <person name="Fauchery L."/>
            <person name="Girlanda M."/>
            <person name="Hayes R.D."/>
            <person name="Keri Z."/>
            <person name="LaButti K."/>
            <person name="Lipzen A."/>
            <person name="Lombard V."/>
            <person name="Magnuson J."/>
            <person name="Maillard F."/>
            <person name="Murat C."/>
            <person name="Nolan M."/>
            <person name="Ohm R.A."/>
            <person name="Pangilinan J."/>
            <person name="Pereira M.F."/>
            <person name="Perotto S."/>
            <person name="Peter M."/>
            <person name="Pfister S."/>
            <person name="Riley R."/>
            <person name="Sitrit Y."/>
            <person name="Stielow J.B."/>
            <person name="Szollosi G."/>
            <person name="Zifcakova L."/>
            <person name="Stursova M."/>
            <person name="Spatafora J.W."/>
            <person name="Tedersoo L."/>
            <person name="Vaario L.M."/>
            <person name="Yamada A."/>
            <person name="Yan M."/>
            <person name="Wang P."/>
            <person name="Xu J."/>
            <person name="Bruns T."/>
            <person name="Baldrian P."/>
            <person name="Vilgalys R."/>
            <person name="Dunand C."/>
            <person name="Henrissat B."/>
            <person name="Grigoriev I.V."/>
            <person name="Hibbett D."/>
            <person name="Nagy L.G."/>
            <person name="Martin F.M."/>
        </authorList>
    </citation>
    <scope>NUCLEOTIDE SEQUENCE</scope>
    <source>
        <strain evidence="4">UH-Tt-Lm1</strain>
    </source>
</reference>
<reference evidence="4" key="2">
    <citation type="submission" date="2020-11" db="EMBL/GenBank/DDBJ databases">
        <authorList>
            <consortium name="DOE Joint Genome Institute"/>
            <person name="Kuo A."/>
            <person name="Miyauchi S."/>
            <person name="Kiss E."/>
            <person name="Drula E."/>
            <person name="Kohler A."/>
            <person name="Sanchez-Garcia M."/>
            <person name="Andreopoulos B."/>
            <person name="Barry K.W."/>
            <person name="Bonito G."/>
            <person name="Buee M."/>
            <person name="Carver A."/>
            <person name="Chen C."/>
            <person name="Cichocki N."/>
            <person name="Clum A."/>
            <person name="Culley D."/>
            <person name="Crous P.W."/>
            <person name="Fauchery L."/>
            <person name="Girlanda M."/>
            <person name="Hayes R."/>
            <person name="Keri Z."/>
            <person name="Labutti K."/>
            <person name="Lipzen A."/>
            <person name="Lombard V."/>
            <person name="Magnuson J."/>
            <person name="Maillard F."/>
            <person name="Morin E."/>
            <person name="Murat C."/>
            <person name="Nolan M."/>
            <person name="Ohm R."/>
            <person name="Pangilinan J."/>
            <person name="Pereira M."/>
            <person name="Perotto S."/>
            <person name="Peter M."/>
            <person name="Riley R."/>
            <person name="Sitrit Y."/>
            <person name="Stielow B."/>
            <person name="Szollosi G."/>
            <person name="Zifcakova L."/>
            <person name="Stursova M."/>
            <person name="Spatafora J.W."/>
            <person name="Tedersoo L."/>
            <person name="Vaario L.-M."/>
            <person name="Yamada A."/>
            <person name="Yan M."/>
            <person name="Wang P."/>
            <person name="Xu J."/>
            <person name="Bruns T."/>
            <person name="Baldrian P."/>
            <person name="Vilgalys R."/>
            <person name="Henrissat B."/>
            <person name="Grigoriev I.V."/>
            <person name="Hibbett D."/>
            <person name="Nagy L.G."/>
            <person name="Martin F.M."/>
        </authorList>
    </citation>
    <scope>NUCLEOTIDE SEQUENCE</scope>
    <source>
        <strain evidence="4">UH-Tt-Lm1</strain>
    </source>
</reference>
<evidence type="ECO:0000256" key="1">
    <source>
        <dbReference type="ARBA" id="ARBA00005701"/>
    </source>
</evidence>
<organism evidence="4 5">
    <name type="scientific">Thelephora terrestris</name>
    <dbReference type="NCBI Taxonomy" id="56493"/>
    <lineage>
        <taxon>Eukaryota</taxon>
        <taxon>Fungi</taxon>
        <taxon>Dikarya</taxon>
        <taxon>Basidiomycota</taxon>
        <taxon>Agaricomycotina</taxon>
        <taxon>Agaricomycetes</taxon>
        <taxon>Thelephorales</taxon>
        <taxon>Thelephoraceae</taxon>
        <taxon>Thelephora</taxon>
    </lineage>
</organism>
<keyword evidence="5" id="KW-1185">Reference proteome</keyword>
<dbReference type="EMBL" id="WIUZ02000001">
    <property type="protein sequence ID" value="KAF9793224.1"/>
    <property type="molecule type" value="Genomic_DNA"/>
</dbReference>
<dbReference type="GO" id="GO:0005739">
    <property type="term" value="C:mitochondrion"/>
    <property type="evidence" value="ECO:0007669"/>
    <property type="project" value="TreeGrafter"/>
</dbReference>
<protein>
    <recommendedName>
        <fullName evidence="2">Succinate dehydrogenase assembly factor 4, mitochondrial</fullName>
    </recommendedName>
</protein>
<name>A0A9P6HR55_9AGAM</name>
<proteinExistence type="inferred from homology"/>
<dbReference type="Pfam" id="PF07896">
    <property type="entry name" value="DUF1674"/>
    <property type="match status" value="1"/>
</dbReference>
<evidence type="ECO:0000256" key="2">
    <source>
        <dbReference type="ARBA" id="ARBA00022170"/>
    </source>
</evidence>
<dbReference type="InterPro" id="IPR012875">
    <property type="entry name" value="SDHF4"/>
</dbReference>
<comment type="similarity">
    <text evidence="1">Belongs to the SDHAF4 family.</text>
</comment>
<feature type="compositionally biased region" description="Basic and acidic residues" evidence="3">
    <location>
        <begin position="63"/>
        <end position="79"/>
    </location>
</feature>
<dbReference type="PANTHER" id="PTHR28524">
    <property type="entry name" value="SUCCINATE DEHYDROGENASE ASSEMBLY FACTOR 4, MITOCHONDRIAL"/>
    <property type="match status" value="1"/>
</dbReference>
<dbReference type="OrthoDB" id="201362at2759"/>
<dbReference type="GO" id="GO:0034553">
    <property type="term" value="P:mitochondrial respiratory chain complex II assembly"/>
    <property type="evidence" value="ECO:0007669"/>
    <property type="project" value="TreeGrafter"/>
</dbReference>
<gene>
    <name evidence="4" type="ORF">BJ322DRAFT_996740</name>
</gene>
<dbReference type="PANTHER" id="PTHR28524:SF3">
    <property type="entry name" value="SUCCINATE DEHYDROGENASE ASSEMBLY FACTOR 4, MITOCHONDRIAL"/>
    <property type="match status" value="1"/>
</dbReference>
<sequence length="92" mass="10313">MYSSTPMNRPSPPPLPREEQREFERLLQAAQTPLSVKDGELNVHPDARMPIKPDFDGDVNPRTGERGGPKKEPVKKWGAEGDWSNAGRVTDF</sequence>